<gene>
    <name evidence="5" type="ORF">A0J61_00643</name>
</gene>
<dbReference type="SMART" id="SM01085">
    <property type="entry name" value="CK_II_beta"/>
    <property type="match status" value="1"/>
</dbReference>
<evidence type="ECO:0000313" key="5">
    <source>
        <dbReference type="EMBL" id="OBZ91322.1"/>
    </source>
</evidence>
<comment type="function">
    <text evidence="2 3">Regulatory subunit of casein kinase II/CK2. As part of the kinase complex regulates the basal catalytic activity of the alpha subunit a constitutively active serine/threonine-protein kinase that phosphorylates a large number of substrates containing acidic residues C-terminal to the phosphorylated serine or threonine.</text>
</comment>
<keyword evidence="5" id="KW-0418">Kinase</keyword>
<dbReference type="AlphaFoldDB" id="A0A1C7NQF0"/>
<dbReference type="Gene3D" id="1.10.1820.10">
    <property type="entry name" value="protein kinase ck2 holoenzyme, chain C, domain 1"/>
    <property type="match status" value="1"/>
</dbReference>
<dbReference type="PANTHER" id="PTHR11740:SF0">
    <property type="entry name" value="CASEIN KINASE II SUBUNIT BETA"/>
    <property type="match status" value="1"/>
</dbReference>
<feature type="compositionally biased region" description="Basic and acidic residues" evidence="4">
    <location>
        <begin position="1"/>
        <end position="11"/>
    </location>
</feature>
<dbReference type="InterPro" id="IPR000704">
    <property type="entry name" value="Casein_kinase_II_reg-sub"/>
</dbReference>
<evidence type="ECO:0000256" key="1">
    <source>
        <dbReference type="ARBA" id="ARBA00006941"/>
    </source>
</evidence>
<comment type="caution">
    <text evidence="5">The sequence shown here is derived from an EMBL/GenBank/DDBJ whole genome shotgun (WGS) entry which is preliminary data.</text>
</comment>
<evidence type="ECO:0000256" key="2">
    <source>
        <dbReference type="ARBA" id="ARBA00045899"/>
    </source>
</evidence>
<dbReference type="Proteomes" id="UP000093000">
    <property type="component" value="Unassembled WGS sequence"/>
</dbReference>
<dbReference type="SUPFAM" id="SSF57798">
    <property type="entry name" value="Casein kinase II beta subunit"/>
    <property type="match status" value="1"/>
</dbReference>
<comment type="similarity">
    <text evidence="1 3">Belongs to the casein kinase 2 subunit beta family.</text>
</comment>
<protein>
    <recommendedName>
        <fullName evidence="3">Casein kinase II subunit beta</fullName>
        <shortName evidence="3">CK II beta</shortName>
    </recommendedName>
</protein>
<sequence length="266" mass="30709">MNNTTEEEHFYDSSQYESGSSSGSSLQTWISWFCSLTGHEFYLEIPEDFIEDEFNLTGLSSSVPFYTQALEMILDMESGELFDDEGEEEEEEEEDIKVENEENDFWSEKDKTPRRLKTQDQSIIEHHAFMLYGLIHQRYLLTREGLKLMAERYANAHFGVCPRYYCELSPVLPIGSLDEPDMGNVHLFCPRCLDIYKPPTVAHQSIDGAHFGTTYAHLLLLNYPELRPSPTSAIYEARIFGFKVSPLSKSGPCNQWLRMRPPKDTM</sequence>
<dbReference type="GO" id="GO:0006359">
    <property type="term" value="P:regulation of transcription by RNA polymerase III"/>
    <property type="evidence" value="ECO:0007669"/>
    <property type="project" value="TreeGrafter"/>
</dbReference>
<evidence type="ECO:0000256" key="4">
    <source>
        <dbReference type="SAM" id="MobiDB-lite"/>
    </source>
</evidence>
<keyword evidence="5" id="KW-0808">Transferase</keyword>
<keyword evidence="6" id="KW-1185">Reference proteome</keyword>
<evidence type="ECO:0000313" key="6">
    <source>
        <dbReference type="Proteomes" id="UP000093000"/>
    </source>
</evidence>
<reference evidence="5 6" key="1">
    <citation type="submission" date="2016-03" db="EMBL/GenBank/DDBJ databases">
        <title>Choanephora cucurbitarum.</title>
        <authorList>
            <person name="Min B."/>
            <person name="Park H."/>
            <person name="Park J.-H."/>
            <person name="Shin H.-D."/>
            <person name="Choi I.-G."/>
        </authorList>
    </citation>
    <scope>NUCLEOTIDE SEQUENCE [LARGE SCALE GENOMIC DNA]</scope>
    <source>
        <strain evidence="5 6">KUS-F28377</strain>
    </source>
</reference>
<feature type="region of interest" description="Disordered" evidence="4">
    <location>
        <begin position="1"/>
        <end position="20"/>
    </location>
</feature>
<feature type="region of interest" description="Disordered" evidence="4">
    <location>
        <begin position="82"/>
        <end position="111"/>
    </location>
</feature>
<dbReference type="GO" id="GO:0016301">
    <property type="term" value="F:kinase activity"/>
    <property type="evidence" value="ECO:0007669"/>
    <property type="project" value="UniProtKB-KW"/>
</dbReference>
<dbReference type="FunCoup" id="A0A1C7NQF0">
    <property type="interactions" value="153"/>
</dbReference>
<accession>A0A1C7NQF0</accession>
<dbReference type="InParanoid" id="A0A1C7NQF0"/>
<dbReference type="PANTHER" id="PTHR11740">
    <property type="entry name" value="CASEIN KINASE II SUBUNIT BETA"/>
    <property type="match status" value="1"/>
</dbReference>
<dbReference type="GO" id="GO:0034456">
    <property type="term" value="C:UTP-C complex"/>
    <property type="evidence" value="ECO:0007669"/>
    <property type="project" value="TreeGrafter"/>
</dbReference>
<proteinExistence type="inferred from homology"/>
<dbReference type="STRING" id="101091.A0A1C7NQF0"/>
<dbReference type="GO" id="GO:0019887">
    <property type="term" value="F:protein kinase regulator activity"/>
    <property type="evidence" value="ECO:0007669"/>
    <property type="project" value="InterPro"/>
</dbReference>
<organism evidence="5 6">
    <name type="scientific">Choanephora cucurbitarum</name>
    <dbReference type="NCBI Taxonomy" id="101091"/>
    <lineage>
        <taxon>Eukaryota</taxon>
        <taxon>Fungi</taxon>
        <taxon>Fungi incertae sedis</taxon>
        <taxon>Mucoromycota</taxon>
        <taxon>Mucoromycotina</taxon>
        <taxon>Mucoromycetes</taxon>
        <taxon>Mucorales</taxon>
        <taxon>Mucorineae</taxon>
        <taxon>Choanephoraceae</taxon>
        <taxon>Choanephoroideae</taxon>
        <taxon>Choanephora</taxon>
    </lineage>
</organism>
<dbReference type="GO" id="GO:0005737">
    <property type="term" value="C:cytoplasm"/>
    <property type="evidence" value="ECO:0007669"/>
    <property type="project" value="TreeGrafter"/>
</dbReference>
<dbReference type="GO" id="GO:0005956">
    <property type="term" value="C:protein kinase CK2 complex"/>
    <property type="evidence" value="ECO:0007669"/>
    <property type="project" value="UniProtKB-UniRule"/>
</dbReference>
<dbReference type="FunFam" id="2.20.25.20:FF:000001">
    <property type="entry name" value="Casein kinase II subunit beta"/>
    <property type="match status" value="1"/>
</dbReference>
<name>A0A1C7NQF0_9FUNG</name>
<dbReference type="OrthoDB" id="2275560at2759"/>
<dbReference type="Gene3D" id="2.20.25.20">
    <property type="match status" value="1"/>
</dbReference>
<dbReference type="Pfam" id="PF01214">
    <property type="entry name" value="CK_II_beta"/>
    <property type="match status" value="1"/>
</dbReference>
<dbReference type="InterPro" id="IPR016149">
    <property type="entry name" value="Casein_kin_II_reg-sub_N"/>
</dbReference>
<evidence type="ECO:0000256" key="3">
    <source>
        <dbReference type="RuleBase" id="RU361268"/>
    </source>
</evidence>
<dbReference type="InterPro" id="IPR035991">
    <property type="entry name" value="Casein_kinase_II_beta-like"/>
</dbReference>
<feature type="compositionally biased region" description="Acidic residues" evidence="4">
    <location>
        <begin position="82"/>
        <end position="105"/>
    </location>
</feature>
<dbReference type="PRINTS" id="PR00472">
    <property type="entry name" value="CASNKINASEII"/>
</dbReference>
<dbReference type="EMBL" id="LUGH01000015">
    <property type="protein sequence ID" value="OBZ91322.1"/>
    <property type="molecule type" value="Genomic_DNA"/>
</dbReference>
<comment type="subunit">
    <text evidence="3">Tetramer of two alpha and two beta subunits.</text>
</comment>